<dbReference type="AlphaFoldDB" id="A0A4S2N6I5"/>
<feature type="domain" description="Myb-like DNA-binding" evidence="2">
    <location>
        <begin position="8"/>
        <end position="52"/>
    </location>
</feature>
<organism evidence="3 4">
    <name type="scientific">Ascodesmis nigricans</name>
    <dbReference type="NCBI Taxonomy" id="341454"/>
    <lineage>
        <taxon>Eukaryota</taxon>
        <taxon>Fungi</taxon>
        <taxon>Dikarya</taxon>
        <taxon>Ascomycota</taxon>
        <taxon>Pezizomycotina</taxon>
        <taxon>Pezizomycetes</taxon>
        <taxon>Pezizales</taxon>
        <taxon>Ascodesmidaceae</taxon>
        <taxon>Ascodesmis</taxon>
    </lineage>
</organism>
<feature type="compositionally biased region" description="Basic and acidic residues" evidence="1">
    <location>
        <begin position="137"/>
        <end position="152"/>
    </location>
</feature>
<feature type="compositionally biased region" description="Basic and acidic residues" evidence="1">
    <location>
        <begin position="90"/>
        <end position="112"/>
    </location>
</feature>
<name>A0A4S2N6I5_9PEZI</name>
<evidence type="ECO:0000256" key="1">
    <source>
        <dbReference type="SAM" id="MobiDB-lite"/>
    </source>
</evidence>
<evidence type="ECO:0000313" key="3">
    <source>
        <dbReference type="EMBL" id="TGZ84890.1"/>
    </source>
</evidence>
<gene>
    <name evidence="3" type="ORF">EX30DRAFT_337346</name>
</gene>
<evidence type="ECO:0000313" key="4">
    <source>
        <dbReference type="Proteomes" id="UP000298138"/>
    </source>
</evidence>
<sequence>MAPGSSITDDNFKFIMACVNAANSIDYNTVFNETGMVKDAAYKKLWALRKKYPVGGSATTTAPATPTKKSTGKVTKSSPTPKKGRKKASKKELDKKLEELGGEERDEDEKTVKKLLGRKAKGSVKKYTPGPVDGGEEEGKGGVDEKKPKMVEDINDGD</sequence>
<protein>
    <recommendedName>
        <fullName evidence="2">Myb-like DNA-binding domain-containing protein</fullName>
    </recommendedName>
</protein>
<feature type="region of interest" description="Disordered" evidence="1">
    <location>
        <begin position="53"/>
        <end position="158"/>
    </location>
</feature>
<dbReference type="EMBL" id="ML220112">
    <property type="protein sequence ID" value="TGZ84890.1"/>
    <property type="molecule type" value="Genomic_DNA"/>
</dbReference>
<feature type="compositionally biased region" description="Basic residues" evidence="1">
    <location>
        <begin position="113"/>
        <end position="124"/>
    </location>
</feature>
<dbReference type="Pfam" id="PF22980">
    <property type="entry name" value="Myb_DNA-bind_8"/>
    <property type="match status" value="1"/>
</dbReference>
<dbReference type="Proteomes" id="UP000298138">
    <property type="component" value="Unassembled WGS sequence"/>
</dbReference>
<proteinExistence type="predicted"/>
<dbReference type="InParanoid" id="A0A4S2N6I5"/>
<feature type="non-terminal residue" evidence="3">
    <location>
        <position position="158"/>
    </location>
</feature>
<evidence type="ECO:0000259" key="2">
    <source>
        <dbReference type="Pfam" id="PF22980"/>
    </source>
</evidence>
<feature type="compositionally biased region" description="Low complexity" evidence="1">
    <location>
        <begin position="55"/>
        <end position="81"/>
    </location>
</feature>
<reference evidence="3 4" key="1">
    <citation type="submission" date="2019-04" db="EMBL/GenBank/DDBJ databases">
        <title>Comparative genomics and transcriptomics to analyze fruiting body development in filamentous ascomycetes.</title>
        <authorList>
            <consortium name="DOE Joint Genome Institute"/>
            <person name="Lutkenhaus R."/>
            <person name="Traeger S."/>
            <person name="Breuer J."/>
            <person name="Kuo A."/>
            <person name="Lipzen A."/>
            <person name="Pangilinan J."/>
            <person name="Dilworth D."/>
            <person name="Sandor L."/>
            <person name="Poggeler S."/>
            <person name="Barry K."/>
            <person name="Grigoriev I.V."/>
            <person name="Nowrousian M."/>
        </authorList>
    </citation>
    <scope>NUCLEOTIDE SEQUENCE [LARGE SCALE GENOMIC DNA]</scope>
    <source>
        <strain evidence="3 4">CBS 389.68</strain>
    </source>
</reference>
<dbReference type="InterPro" id="IPR054505">
    <property type="entry name" value="Myb_DNA-bind_8"/>
</dbReference>
<accession>A0A4S2N6I5</accession>
<keyword evidence="4" id="KW-1185">Reference proteome</keyword>